<proteinExistence type="predicted"/>
<dbReference type="EMBL" id="CP003005">
    <property type="protein sequence ID" value="AEO59440.1"/>
    <property type="molecule type" value="Genomic_DNA"/>
</dbReference>
<name>G2QGT3_THET4</name>
<organism evidence="1 2">
    <name type="scientific">Thermothelomyces thermophilus (strain ATCC 42464 / BCRC 31852 / DSM 1799)</name>
    <name type="common">Sporotrichum thermophile</name>
    <dbReference type="NCBI Taxonomy" id="573729"/>
    <lineage>
        <taxon>Eukaryota</taxon>
        <taxon>Fungi</taxon>
        <taxon>Dikarya</taxon>
        <taxon>Ascomycota</taxon>
        <taxon>Pezizomycotina</taxon>
        <taxon>Sordariomycetes</taxon>
        <taxon>Sordariomycetidae</taxon>
        <taxon>Sordariales</taxon>
        <taxon>Chaetomiaceae</taxon>
        <taxon>Thermothelomyces</taxon>
    </lineage>
</organism>
<dbReference type="RefSeq" id="XP_003664685.1">
    <property type="nucleotide sequence ID" value="XM_003664637.1"/>
</dbReference>
<keyword evidence="2" id="KW-1185">Reference proteome</keyword>
<dbReference type="HOGENOM" id="CLU_1251435_0_0_1"/>
<protein>
    <submittedName>
        <fullName evidence="1">Uncharacterized protein</fullName>
    </submittedName>
</protein>
<evidence type="ECO:0000313" key="1">
    <source>
        <dbReference type="EMBL" id="AEO59440.1"/>
    </source>
</evidence>
<dbReference type="AlphaFoldDB" id="G2QGT3"/>
<dbReference type="InParanoid" id="G2QGT3"/>
<sequence>MTRSAEQRGKEQRGRQVNSSIIQARVEYLYFPIDGRPRRSDAEDCIRISPPSTRPNSRTQLTNAFDNGSARDNVCSTSDRGLWTSCKLLQNSHRDHQKRSKLNFITQYPPGSSRTWTNSSKLSQCSCYWQEATPTLLRLLNQDRHQTLPISILDLVHQIPPTPVNHVLETPGPHRNSSLSVPIEHHNSSTLPWWQPSKVYTPKAVPPKLERLVPETEQSHT</sequence>
<accession>G2QGT3</accession>
<evidence type="ECO:0000313" key="2">
    <source>
        <dbReference type="Proteomes" id="UP000007322"/>
    </source>
</evidence>
<dbReference type="Proteomes" id="UP000007322">
    <property type="component" value="Chromosome 4"/>
</dbReference>
<gene>
    <name evidence="1" type="ORF">MYCTH_94555</name>
</gene>
<reference evidence="1 2" key="1">
    <citation type="journal article" date="2011" name="Nat. Biotechnol.">
        <title>Comparative genomic analysis of the thermophilic biomass-degrading fungi Myceliophthora thermophila and Thielavia terrestris.</title>
        <authorList>
            <person name="Berka R.M."/>
            <person name="Grigoriev I.V."/>
            <person name="Otillar R."/>
            <person name="Salamov A."/>
            <person name="Grimwood J."/>
            <person name="Reid I."/>
            <person name="Ishmael N."/>
            <person name="John T."/>
            <person name="Darmond C."/>
            <person name="Moisan M.-C."/>
            <person name="Henrissat B."/>
            <person name="Coutinho P.M."/>
            <person name="Lombard V."/>
            <person name="Natvig D.O."/>
            <person name="Lindquist E."/>
            <person name="Schmutz J."/>
            <person name="Lucas S."/>
            <person name="Harris P."/>
            <person name="Powlowski J."/>
            <person name="Bellemare A."/>
            <person name="Taylor D."/>
            <person name="Butler G."/>
            <person name="de Vries R.P."/>
            <person name="Allijn I.E."/>
            <person name="van den Brink J."/>
            <person name="Ushinsky S."/>
            <person name="Storms R."/>
            <person name="Powell A.J."/>
            <person name="Paulsen I.T."/>
            <person name="Elbourne L.D.H."/>
            <person name="Baker S.E."/>
            <person name="Magnuson J."/>
            <person name="LaBoissiere S."/>
            <person name="Clutterbuck A.J."/>
            <person name="Martinez D."/>
            <person name="Wogulis M."/>
            <person name="de Leon A.L."/>
            <person name="Rey M.W."/>
            <person name="Tsang A."/>
        </authorList>
    </citation>
    <scope>NUCLEOTIDE SEQUENCE [LARGE SCALE GENOMIC DNA]</scope>
    <source>
        <strain evidence="2">ATCC 42464 / BCRC 31852 / DSM 1799</strain>
    </source>
</reference>
<dbReference type="VEuPathDB" id="FungiDB:MYCTH_94555"/>
<dbReference type="KEGG" id="mtm:MYCTH_94555"/>
<dbReference type="GeneID" id="11506291"/>